<evidence type="ECO:0000256" key="1">
    <source>
        <dbReference type="ARBA" id="ARBA00022603"/>
    </source>
</evidence>
<name>A0A1G8PP91_9BACI</name>
<dbReference type="RefSeq" id="WP_093190734.1">
    <property type="nucleotide sequence ID" value="NZ_FNEV01000001.1"/>
</dbReference>
<evidence type="ECO:0000256" key="2">
    <source>
        <dbReference type="ARBA" id="ARBA00022679"/>
    </source>
</evidence>
<keyword evidence="1 4" id="KW-0489">Methyltransferase</keyword>
<feature type="domain" description="Methyltransferase" evidence="3">
    <location>
        <begin position="40"/>
        <end position="132"/>
    </location>
</feature>
<dbReference type="Gene3D" id="3.40.50.150">
    <property type="entry name" value="Vaccinia Virus protein VP39"/>
    <property type="match status" value="1"/>
</dbReference>
<proteinExistence type="predicted"/>
<evidence type="ECO:0000313" key="4">
    <source>
        <dbReference type="EMBL" id="SDI94146.1"/>
    </source>
</evidence>
<organism evidence="4 5">
    <name type="scientific">Salimicrobium halophilum</name>
    <dbReference type="NCBI Taxonomy" id="86666"/>
    <lineage>
        <taxon>Bacteria</taxon>
        <taxon>Bacillati</taxon>
        <taxon>Bacillota</taxon>
        <taxon>Bacilli</taxon>
        <taxon>Bacillales</taxon>
        <taxon>Bacillaceae</taxon>
        <taxon>Salimicrobium</taxon>
    </lineage>
</organism>
<dbReference type="PANTHER" id="PTHR43861:SF1">
    <property type="entry name" value="TRANS-ACONITATE 2-METHYLTRANSFERASE"/>
    <property type="match status" value="1"/>
</dbReference>
<dbReference type="Proteomes" id="UP000199225">
    <property type="component" value="Unassembled WGS sequence"/>
</dbReference>
<evidence type="ECO:0000313" key="5">
    <source>
        <dbReference type="Proteomes" id="UP000199225"/>
    </source>
</evidence>
<evidence type="ECO:0000259" key="3">
    <source>
        <dbReference type="Pfam" id="PF13649"/>
    </source>
</evidence>
<keyword evidence="5" id="KW-1185">Reference proteome</keyword>
<gene>
    <name evidence="4" type="ORF">SAMN04490247_0105</name>
</gene>
<dbReference type="InterPro" id="IPR041698">
    <property type="entry name" value="Methyltransf_25"/>
</dbReference>
<dbReference type="STRING" id="86666.SAMN04490247_0105"/>
<sequence length="240" mass="27667">MSYEHLAEVYDRLMKDAPYEEWETFFRKVLEREQTQTVNVLELGCGTGEITHRLAESGYRMTGVDLSPEMLSIAASKRNTSIQWIQQDITDLQGFSGYDAVISFCDVVNYITDSDGLASMFRHTSQALKGEGLFVFDVQSPSYALEHLAGETFAEVYDDLSYIWFCDRDGDLLTHDLTFFTEDGQRYQRFDEEHQQRIYSLEEISRLLVQNGFRIASVHSDFSLEEGTEGDRIFFVCQKV</sequence>
<dbReference type="Pfam" id="PF13649">
    <property type="entry name" value="Methyltransf_25"/>
    <property type="match status" value="1"/>
</dbReference>
<dbReference type="InterPro" id="IPR029063">
    <property type="entry name" value="SAM-dependent_MTases_sf"/>
</dbReference>
<keyword evidence="2" id="KW-0808">Transferase</keyword>
<dbReference type="GO" id="GO:0032259">
    <property type="term" value="P:methylation"/>
    <property type="evidence" value="ECO:0007669"/>
    <property type="project" value="UniProtKB-KW"/>
</dbReference>
<protein>
    <submittedName>
        <fullName evidence="4">Ubiquinone/menaquinone biosynthesis C-methylase UbiE</fullName>
    </submittedName>
</protein>
<dbReference type="GO" id="GO:0008168">
    <property type="term" value="F:methyltransferase activity"/>
    <property type="evidence" value="ECO:0007669"/>
    <property type="project" value="UniProtKB-KW"/>
</dbReference>
<dbReference type="AlphaFoldDB" id="A0A1G8PP91"/>
<reference evidence="5" key="1">
    <citation type="submission" date="2016-10" db="EMBL/GenBank/DDBJ databases">
        <authorList>
            <person name="Varghese N."/>
            <person name="Submissions S."/>
        </authorList>
    </citation>
    <scope>NUCLEOTIDE SEQUENCE [LARGE SCALE GENOMIC DNA]</scope>
    <source>
        <strain evidence="5">DSM 4771</strain>
    </source>
</reference>
<accession>A0A1G8PP91</accession>
<dbReference type="EMBL" id="FNEV01000001">
    <property type="protein sequence ID" value="SDI94146.1"/>
    <property type="molecule type" value="Genomic_DNA"/>
</dbReference>
<dbReference type="OrthoDB" id="9811589at2"/>
<dbReference type="PANTHER" id="PTHR43861">
    <property type="entry name" value="TRANS-ACONITATE 2-METHYLTRANSFERASE-RELATED"/>
    <property type="match status" value="1"/>
</dbReference>
<dbReference type="CDD" id="cd02440">
    <property type="entry name" value="AdoMet_MTases"/>
    <property type="match status" value="1"/>
</dbReference>
<dbReference type="SUPFAM" id="SSF53335">
    <property type="entry name" value="S-adenosyl-L-methionine-dependent methyltransferases"/>
    <property type="match status" value="1"/>
</dbReference>
<dbReference type="Gene3D" id="2.20.25.110">
    <property type="entry name" value="S-adenosyl-L-methionine-dependent methyltransferases"/>
    <property type="match status" value="1"/>
</dbReference>
<keyword evidence="4" id="KW-0830">Ubiquinone</keyword>